<evidence type="ECO:0000313" key="2">
    <source>
        <dbReference type="EMBL" id="MCJ0825988.1"/>
    </source>
</evidence>
<dbReference type="Proteomes" id="UP001165423">
    <property type="component" value="Unassembled WGS sequence"/>
</dbReference>
<keyword evidence="1" id="KW-0472">Membrane</keyword>
<keyword evidence="3" id="KW-1185">Reference proteome</keyword>
<dbReference type="InterPro" id="IPR010331">
    <property type="entry name" value="ExoD"/>
</dbReference>
<comment type="caution">
    <text evidence="2">The sequence shown here is derived from an EMBL/GenBank/DDBJ whole genome shotgun (WGS) entry which is preliminary data.</text>
</comment>
<reference evidence="2 3" key="1">
    <citation type="submission" date="2022-03" db="EMBL/GenBank/DDBJ databases">
        <title>Luteimonas soily sp. nov., a novel bacterium isolated from the soil.</title>
        <authorList>
            <person name="Zhang X."/>
        </authorList>
    </citation>
    <scope>NUCLEOTIDE SEQUENCE [LARGE SCALE GENOMIC DNA]</scope>
    <source>
        <strain evidence="2 3">50</strain>
    </source>
</reference>
<accession>A0ABT0A4S8</accession>
<dbReference type="PANTHER" id="PTHR41795">
    <property type="entry name" value="EXOPOLYSACCHARIDE SYNTHESIS PROTEIN"/>
    <property type="match status" value="1"/>
</dbReference>
<feature type="transmembrane region" description="Helical" evidence="1">
    <location>
        <begin position="121"/>
        <end position="141"/>
    </location>
</feature>
<dbReference type="RefSeq" id="WP_243321017.1">
    <property type="nucleotide sequence ID" value="NZ_JALGCL010000002.1"/>
</dbReference>
<dbReference type="EMBL" id="JALGCL010000002">
    <property type="protein sequence ID" value="MCJ0825988.1"/>
    <property type="molecule type" value="Genomic_DNA"/>
</dbReference>
<keyword evidence="1" id="KW-1133">Transmembrane helix</keyword>
<evidence type="ECO:0000313" key="3">
    <source>
        <dbReference type="Proteomes" id="UP001165423"/>
    </source>
</evidence>
<evidence type="ECO:0000256" key="1">
    <source>
        <dbReference type="SAM" id="Phobius"/>
    </source>
</evidence>
<keyword evidence="1" id="KW-0812">Transmembrane</keyword>
<name>A0ABT0A4S8_9GAMM</name>
<dbReference type="Pfam" id="PF06055">
    <property type="entry name" value="ExoD"/>
    <property type="match status" value="1"/>
</dbReference>
<organism evidence="2 3">
    <name type="scientific">Cognatiluteimonas sedimenti</name>
    <dbReference type="NCBI Taxonomy" id="2927791"/>
    <lineage>
        <taxon>Bacteria</taxon>
        <taxon>Pseudomonadati</taxon>
        <taxon>Pseudomonadota</taxon>
        <taxon>Gammaproteobacteria</taxon>
        <taxon>Lysobacterales</taxon>
        <taxon>Lysobacteraceae</taxon>
        <taxon>Cognatiluteimonas</taxon>
    </lineage>
</organism>
<protein>
    <submittedName>
        <fullName evidence="2">Exopolysaccharide biosynthesis protein</fullName>
    </submittedName>
</protein>
<sequence length="204" mass="22112">MTRMRDRGLRVLLDGFTVGDPDELLPLRDLLAGLGRRAFGMLLLIATLPAFIPIPIGGAISGPLVVLIGAQLLLGTRRPWLPGFLARRGPHRHALKRFDAKISPWLARLEKLVRPRLRQLLHRRAAVMFTGLLLVLLGLLLSLPIPLTNYLFGALLLLFAFALLERDGALLLVAWGAGAIAIAVFGVLSGKFAAMAARGIDALI</sequence>
<dbReference type="PIRSF" id="PIRSF033239">
    <property type="entry name" value="ExoD"/>
    <property type="match status" value="1"/>
</dbReference>
<dbReference type="PANTHER" id="PTHR41795:SF1">
    <property type="entry name" value="EXOPOLYSACCHARIDE SYNTHESIS PROTEIN"/>
    <property type="match status" value="1"/>
</dbReference>
<feature type="transmembrane region" description="Helical" evidence="1">
    <location>
        <begin position="169"/>
        <end position="188"/>
    </location>
</feature>
<proteinExistence type="predicted"/>
<gene>
    <name evidence="2" type="ORF">MQC88_08470</name>
</gene>